<keyword evidence="2" id="KW-0830">Ubiquinone</keyword>
<keyword evidence="3" id="KW-1185">Reference proteome</keyword>
<evidence type="ECO:0000259" key="1">
    <source>
        <dbReference type="Pfam" id="PF08241"/>
    </source>
</evidence>
<evidence type="ECO:0000313" key="2">
    <source>
        <dbReference type="EMBL" id="MET3615055.1"/>
    </source>
</evidence>
<sequence length="257" mass="28957">MYPSEEHFFDFLPNHSNNFDDHWTGASSSQRAEAKEKVAKQFLAPIRNMIEEGGRLLDVGCGDGVHIKLIAGTGNKTQLYGLDMSVTALRNASEIHGSWNAVHADAQHLPFHDRTFDIVISFGVLAYLENPREGLAEISRVVRSGGMIGLWIAPPTKGFAQFMLRLTRSIATRLPLFFQKRLADFIVPFLTFLPTVSKLDLRTGTWRECREVVLVNIAPPRLAFPKKETVESWLISVDFEPIHRIGAIPGEYWARKN</sequence>
<evidence type="ECO:0000313" key="3">
    <source>
        <dbReference type="Proteomes" id="UP001549047"/>
    </source>
</evidence>
<dbReference type="PANTHER" id="PTHR43591">
    <property type="entry name" value="METHYLTRANSFERASE"/>
    <property type="match status" value="1"/>
</dbReference>
<dbReference type="Proteomes" id="UP001549047">
    <property type="component" value="Unassembled WGS sequence"/>
</dbReference>
<accession>A0ABV2J2R4</accession>
<organism evidence="2 3">
    <name type="scientific">Rhizobium aquaticum</name>
    <dbReference type="NCBI Taxonomy" id="1549636"/>
    <lineage>
        <taxon>Bacteria</taxon>
        <taxon>Pseudomonadati</taxon>
        <taxon>Pseudomonadota</taxon>
        <taxon>Alphaproteobacteria</taxon>
        <taxon>Hyphomicrobiales</taxon>
        <taxon>Rhizobiaceae</taxon>
        <taxon>Rhizobium/Agrobacterium group</taxon>
        <taxon>Rhizobium</taxon>
    </lineage>
</organism>
<dbReference type="Pfam" id="PF08241">
    <property type="entry name" value="Methyltransf_11"/>
    <property type="match status" value="1"/>
</dbReference>
<reference evidence="2 3" key="1">
    <citation type="submission" date="2024-06" db="EMBL/GenBank/DDBJ databases">
        <title>Genomic Encyclopedia of Type Strains, Phase IV (KMG-IV): sequencing the most valuable type-strain genomes for metagenomic binning, comparative biology and taxonomic classification.</title>
        <authorList>
            <person name="Goeker M."/>
        </authorList>
    </citation>
    <scope>NUCLEOTIDE SEQUENCE [LARGE SCALE GENOMIC DNA]</scope>
    <source>
        <strain evidence="2 3">DSM 29780</strain>
    </source>
</reference>
<gene>
    <name evidence="2" type="ORF">ABID16_003398</name>
</gene>
<protein>
    <submittedName>
        <fullName evidence="2">Ubiquinone/menaquinone biosynthesis C-methylase UbiE</fullName>
    </submittedName>
</protein>
<dbReference type="InterPro" id="IPR029063">
    <property type="entry name" value="SAM-dependent_MTases_sf"/>
</dbReference>
<dbReference type="Gene3D" id="3.40.50.150">
    <property type="entry name" value="Vaccinia Virus protein VP39"/>
    <property type="match status" value="1"/>
</dbReference>
<dbReference type="RefSeq" id="WP_354557548.1">
    <property type="nucleotide sequence ID" value="NZ_JBEPMB010000006.1"/>
</dbReference>
<comment type="caution">
    <text evidence="2">The sequence shown here is derived from an EMBL/GenBank/DDBJ whole genome shotgun (WGS) entry which is preliminary data.</text>
</comment>
<dbReference type="InterPro" id="IPR013216">
    <property type="entry name" value="Methyltransf_11"/>
</dbReference>
<dbReference type="SUPFAM" id="SSF53335">
    <property type="entry name" value="S-adenosyl-L-methionine-dependent methyltransferases"/>
    <property type="match status" value="1"/>
</dbReference>
<dbReference type="CDD" id="cd02440">
    <property type="entry name" value="AdoMet_MTases"/>
    <property type="match status" value="1"/>
</dbReference>
<proteinExistence type="predicted"/>
<name>A0ABV2J2R4_9HYPH</name>
<feature type="domain" description="Methyltransferase type 11" evidence="1">
    <location>
        <begin position="57"/>
        <end position="148"/>
    </location>
</feature>
<dbReference type="EMBL" id="JBEPMB010000006">
    <property type="protein sequence ID" value="MET3615055.1"/>
    <property type="molecule type" value="Genomic_DNA"/>
</dbReference>